<reference evidence="1" key="1">
    <citation type="submission" date="2013-05" db="EMBL/GenBank/DDBJ databases">
        <title>Draft genome sequences of six wheat associated Fusarium spp. isolates.</title>
        <authorList>
            <person name="Moolhuijzen P.M."/>
            <person name="Manners J.M."/>
            <person name="Wilcox S."/>
            <person name="Bellgard M.I."/>
            <person name="Gardiner D.M."/>
        </authorList>
    </citation>
    <scope>NUCLEOTIDE SEQUENCE</scope>
    <source>
        <strain evidence="1">CS5834</strain>
        <strain evidence="1">CS5834</strain>
    </source>
</reference>
<accession>A0A096PF23</accession>
<gene>
    <name evidence="1" type="ORF">BN849_0107550</name>
</gene>
<name>A0A096PF23_FUSPS</name>
<protein>
    <submittedName>
        <fullName evidence="1">WGS project CBMF000000000 data, contig CS5834_c000760</fullName>
    </submittedName>
</protein>
<sequence length="63" mass="7145">MVATTDHYDQRVPLSWVEVESASRLRDMTTLLRCTTSRRVPLSIGSAILARLQNDWAETNVRG</sequence>
<comment type="caution">
    <text evidence="1">The sequence shown here is derived from an EMBL/GenBank/DDBJ whole genome shotgun (WGS) entry which is preliminary data.</text>
</comment>
<organism evidence="1">
    <name type="scientific">Fusarium pseudograminearum CS5834</name>
    <dbReference type="NCBI Taxonomy" id="1318459"/>
    <lineage>
        <taxon>Eukaryota</taxon>
        <taxon>Fungi</taxon>
        <taxon>Dikarya</taxon>
        <taxon>Ascomycota</taxon>
        <taxon>Pezizomycotina</taxon>
        <taxon>Sordariomycetes</taxon>
        <taxon>Hypocreomycetidae</taxon>
        <taxon>Hypocreales</taxon>
        <taxon>Nectriaceae</taxon>
        <taxon>Fusarium</taxon>
    </lineage>
</organism>
<dbReference type="AlphaFoldDB" id="A0A096PF23"/>
<proteinExistence type="predicted"/>
<dbReference type="EMBL" id="CBMF010000757">
    <property type="protein sequence ID" value="CEG03412.1"/>
    <property type="molecule type" value="Genomic_DNA"/>
</dbReference>
<evidence type="ECO:0000313" key="1">
    <source>
        <dbReference type="EMBL" id="CEG03412.1"/>
    </source>
</evidence>